<reference evidence="4" key="2">
    <citation type="journal article" date="2023" name="Int. J. Mol. Sci.">
        <title>De Novo Assembly and Annotation of 11 Diverse Shrub Willow (Salix) Genomes Reveals Novel Gene Organization in Sex-Linked Regions.</title>
        <authorList>
            <person name="Hyden B."/>
            <person name="Feng K."/>
            <person name="Yates T.B."/>
            <person name="Jawdy S."/>
            <person name="Cereghino C."/>
            <person name="Smart L.B."/>
            <person name="Muchero W."/>
        </authorList>
    </citation>
    <scope>NUCLEOTIDE SEQUENCE</scope>
    <source>
        <tissue evidence="4">Shoot tip</tissue>
    </source>
</reference>
<reference evidence="4" key="1">
    <citation type="submission" date="2022-10" db="EMBL/GenBank/DDBJ databases">
        <authorList>
            <person name="Hyden B.L."/>
            <person name="Feng K."/>
            <person name="Yates T."/>
            <person name="Jawdy S."/>
            <person name="Smart L.B."/>
            <person name="Muchero W."/>
        </authorList>
    </citation>
    <scope>NUCLEOTIDE SEQUENCE</scope>
    <source>
        <tissue evidence="4">Shoot tip</tissue>
    </source>
</reference>
<evidence type="ECO:0000313" key="5">
    <source>
        <dbReference type="Proteomes" id="UP001141253"/>
    </source>
</evidence>
<organism evidence="4 5">
    <name type="scientific">Salix suchowensis</name>
    <dbReference type="NCBI Taxonomy" id="1278906"/>
    <lineage>
        <taxon>Eukaryota</taxon>
        <taxon>Viridiplantae</taxon>
        <taxon>Streptophyta</taxon>
        <taxon>Embryophyta</taxon>
        <taxon>Tracheophyta</taxon>
        <taxon>Spermatophyta</taxon>
        <taxon>Magnoliopsida</taxon>
        <taxon>eudicotyledons</taxon>
        <taxon>Gunneridae</taxon>
        <taxon>Pentapetalae</taxon>
        <taxon>rosids</taxon>
        <taxon>fabids</taxon>
        <taxon>Malpighiales</taxon>
        <taxon>Salicaceae</taxon>
        <taxon>Saliceae</taxon>
        <taxon>Salix</taxon>
    </lineage>
</organism>
<comment type="similarity">
    <text evidence="3">Belongs to the cystatin family. Phytocystatin subfamily.</text>
</comment>
<dbReference type="InterPro" id="IPR046350">
    <property type="entry name" value="Cystatin_sf"/>
</dbReference>
<dbReference type="PANTHER" id="PTHR11413">
    <property type="entry name" value="CYSTATIN FAMILY MEMBER"/>
    <property type="match status" value="1"/>
</dbReference>
<dbReference type="EMBL" id="JAPFFI010000014">
    <property type="protein sequence ID" value="KAJ6366340.1"/>
    <property type="molecule type" value="Genomic_DNA"/>
</dbReference>
<dbReference type="InterPro" id="IPR027214">
    <property type="entry name" value="Cystatin"/>
</dbReference>
<evidence type="ECO:0000256" key="2">
    <source>
        <dbReference type="ARBA" id="ARBA00022704"/>
    </source>
</evidence>
<proteinExistence type="inferred from homology"/>
<dbReference type="Proteomes" id="UP001141253">
    <property type="component" value="Chromosome 7"/>
</dbReference>
<keyword evidence="5" id="KW-1185">Reference proteome</keyword>
<name>A0ABQ9AYW6_9ROSI</name>
<comment type="caution">
    <text evidence="4">The sequence shown here is derived from an EMBL/GenBank/DDBJ whole genome shotgun (WGS) entry which is preliminary data.</text>
</comment>
<evidence type="ECO:0000256" key="1">
    <source>
        <dbReference type="ARBA" id="ARBA00022690"/>
    </source>
</evidence>
<protein>
    <recommendedName>
        <fullName evidence="3">Cysteine proteinase inhibitor</fullName>
    </recommendedName>
</protein>
<keyword evidence="2 3" id="KW-0789">Thiol protease inhibitor</keyword>
<evidence type="ECO:0000313" key="4">
    <source>
        <dbReference type="EMBL" id="KAJ6366340.1"/>
    </source>
</evidence>
<gene>
    <name evidence="4" type="ORF">OIU77_002843</name>
</gene>
<keyword evidence="1 3" id="KW-0646">Protease inhibitor</keyword>
<dbReference type="InterPro" id="IPR000010">
    <property type="entry name" value="Cystatin_dom"/>
</dbReference>
<evidence type="ECO:0000256" key="3">
    <source>
        <dbReference type="RuleBase" id="RU362130"/>
    </source>
</evidence>
<dbReference type="CDD" id="cd00042">
    <property type="entry name" value="CY"/>
    <property type="match status" value="1"/>
</dbReference>
<dbReference type="PANTHER" id="PTHR11413:SF123">
    <property type="entry name" value="CYSTEINE PROTEINASE INHIBITOR"/>
    <property type="match status" value="1"/>
</dbReference>
<dbReference type="SUPFAM" id="SSF54403">
    <property type="entry name" value="Cystatin/monellin"/>
    <property type="match status" value="1"/>
</dbReference>
<dbReference type="Gene3D" id="3.10.450.10">
    <property type="match status" value="1"/>
</dbReference>
<accession>A0ABQ9AYW6</accession>
<sequence length="107" mass="12665">MTPQSSQNSVEIDCLARFAVDEHNKKEVKAKNHDIKFVGFVFKNVILEFTRVVKAKEQVVAGQCIILRLKRLKRGRRSFMKPKFRVKPWLNFKELHDFKMPVMFPVF</sequence>